<organism evidence="2">
    <name type="scientific">Aureococcus anophagefferens</name>
    <name type="common">Harmful bloom alga</name>
    <dbReference type="NCBI Taxonomy" id="44056"/>
    <lineage>
        <taxon>Eukaryota</taxon>
        <taxon>Sar</taxon>
        <taxon>Stramenopiles</taxon>
        <taxon>Ochrophyta</taxon>
        <taxon>Pelagophyceae</taxon>
        <taxon>Pelagomonadales</taxon>
        <taxon>Pelagomonadaceae</taxon>
        <taxon>Aureococcus</taxon>
    </lineage>
</organism>
<gene>
    <name evidence="1" type="ORF">AURANDRAFT_67509</name>
</gene>
<reference evidence="1 2" key="1">
    <citation type="journal article" date="2011" name="Proc. Natl. Acad. Sci. U.S.A.">
        <title>Niche of harmful alga Aureococcus anophagefferens revealed through ecogenomics.</title>
        <authorList>
            <person name="Gobler C.J."/>
            <person name="Berry D.L."/>
            <person name="Dyhrman S.T."/>
            <person name="Wilhelm S.W."/>
            <person name="Salamov A."/>
            <person name="Lobanov A.V."/>
            <person name="Zhang Y."/>
            <person name="Collier J.L."/>
            <person name="Wurch L.L."/>
            <person name="Kustka A.B."/>
            <person name="Dill B.D."/>
            <person name="Shah M."/>
            <person name="VerBerkmoes N.C."/>
            <person name="Kuo A."/>
            <person name="Terry A."/>
            <person name="Pangilinan J."/>
            <person name="Lindquist E.A."/>
            <person name="Lucas S."/>
            <person name="Paulsen I.T."/>
            <person name="Hattenrath-Lehmann T.K."/>
            <person name="Talmage S.C."/>
            <person name="Walker E.A."/>
            <person name="Koch F."/>
            <person name="Burson A.M."/>
            <person name="Marcoval M.A."/>
            <person name="Tang Y.Z."/>
            <person name="Lecleir G.R."/>
            <person name="Coyne K.J."/>
            <person name="Berg G.M."/>
            <person name="Bertrand E.M."/>
            <person name="Saito M.A."/>
            <person name="Gladyshev V.N."/>
            <person name="Grigoriev I.V."/>
        </authorList>
    </citation>
    <scope>NUCLEOTIDE SEQUENCE [LARGE SCALE GENOMIC DNA]</scope>
    <source>
        <strain evidence="2">CCMP 1984</strain>
    </source>
</reference>
<protein>
    <submittedName>
        <fullName evidence="1">Uncharacterized protein</fullName>
    </submittedName>
</protein>
<evidence type="ECO:0000313" key="2">
    <source>
        <dbReference type="Proteomes" id="UP000002729"/>
    </source>
</evidence>
<dbReference type="RefSeq" id="XP_009041224.1">
    <property type="nucleotide sequence ID" value="XM_009042976.1"/>
</dbReference>
<accession>F0YLE2</accession>
<dbReference type="EMBL" id="GL833156">
    <property type="protein sequence ID" value="EGB04099.1"/>
    <property type="molecule type" value="Genomic_DNA"/>
</dbReference>
<name>F0YLE2_AURAN</name>
<dbReference type="InParanoid" id="F0YLE2"/>
<dbReference type="KEGG" id="aaf:AURANDRAFT_67509"/>
<dbReference type="AlphaFoldDB" id="F0YLE2"/>
<sequence>MGHRNGMISVSWTGGQSQQLCFAELPRSAVRTLEEHNSLKGRFLIAPQEAFLGHVTSKLAEAIRTSQQSGDGLVKITDASTPTKVREHRSAPREEFNRLVHTLVSVAFGIPRGKVKLPSNIIEHLDWWIKALRESPGRRMMAAKQHLKGPLLSWMSDACRCLDEGKLSGAGGFLPLGPGYYWSEVFDDSIVKWPNIAHLECYGVCQNAAVFGRLVEGHQMYDECDNAGVVFALNGSAPSDPVLYEPSMRRFDILAEHNMEAITRHFAGWVDGMADDLSRQNFEAFLQKAREYGYEEPVRLEFDKSLHHLLVPLAVMVTNMTRSLPPLSRAQAARTGLRAQEVQRCLQAGVEVDMEAGKDPFGDSEDEESLPDYAATYQAELLL</sequence>
<evidence type="ECO:0000313" key="1">
    <source>
        <dbReference type="EMBL" id="EGB04099.1"/>
    </source>
</evidence>
<keyword evidence="2" id="KW-1185">Reference proteome</keyword>
<proteinExistence type="predicted"/>
<dbReference type="Proteomes" id="UP000002729">
    <property type="component" value="Unassembled WGS sequence"/>
</dbReference>
<dbReference type="GeneID" id="20226275"/>